<accession>A0A2R4ALZ4</accession>
<keyword evidence="1" id="KW-0436">Ligase</keyword>
<evidence type="ECO:0000313" key="2">
    <source>
        <dbReference type="Proteomes" id="UP000244342"/>
    </source>
</evidence>
<reference evidence="2" key="1">
    <citation type="submission" date="2017-12" db="EMBL/GenBank/DDBJ databases">
        <title>Genomic characterization of T5-related Aeromonas hydrophila phages AhSzq-1 and AhSzw-1 and proposal to be two new species.</title>
        <authorList>
            <person name="Yuan S."/>
            <person name="Chen L."/>
            <person name="Ma Y."/>
        </authorList>
    </citation>
    <scope>NUCLEOTIDE SEQUENCE [LARGE SCALE GENOMIC DNA]</scope>
</reference>
<dbReference type="GO" id="GO:0016874">
    <property type="term" value="F:ligase activity"/>
    <property type="evidence" value="ECO:0007669"/>
    <property type="project" value="UniProtKB-KW"/>
</dbReference>
<organism evidence="1 2">
    <name type="scientific">Aeromonas phage AhSzw-1</name>
    <dbReference type="NCBI Taxonomy" id="2138299"/>
    <lineage>
        <taxon>Viruses</taxon>
        <taxon>Duplodnaviria</taxon>
        <taxon>Heunggongvirae</taxon>
        <taxon>Uroviricota</taxon>
        <taxon>Caudoviricetes</taxon>
        <taxon>Demerecviridae</taxon>
        <taxon>Shenzhenvirus</taxon>
        <taxon>Shenzhenvirus AhSzw1</taxon>
    </lineage>
</organism>
<proteinExistence type="predicted"/>
<gene>
    <name evidence="1" type="ORF">AhSzw1_21</name>
</gene>
<sequence length="303" mass="34735">MKATYEMAQRLVAEGLVKATECGEYTIYKYARKVFYKNLWTPELELFRGTVFRGEQLVVEPMVKVYNFGERNTGVGLPIDTEVILDYKVNGFMLNVTVVEELGMHRLLFSTTGSLDSDFVALGITRFFNSIPHSKVQELVKFPELTTLTFEVVDPSDPHIVNETFGLHLLRVKTPEKVFSFEERNALARDMGLLHHKVVATTLGWALGAAKTAEHEGWMVYSTNGELLFKLKTNHYLTKKFLMRSSKASDQIFGNNPKEHFDEEFYGVIEVIRDNYSKKEWDSLDDQGRRAVIEDFFVNEGAF</sequence>
<dbReference type="Proteomes" id="UP000244342">
    <property type="component" value="Segment"/>
</dbReference>
<name>A0A2R4ALZ4_9CAUD</name>
<evidence type="ECO:0000313" key="1">
    <source>
        <dbReference type="EMBL" id="AVR76057.1"/>
    </source>
</evidence>
<dbReference type="EMBL" id="MG676225">
    <property type="protein sequence ID" value="AVR76057.1"/>
    <property type="molecule type" value="Genomic_DNA"/>
</dbReference>
<keyword evidence="2" id="KW-1185">Reference proteome</keyword>
<protein>
    <submittedName>
        <fullName evidence="1">RNA ligase</fullName>
    </submittedName>
</protein>